<dbReference type="InterPro" id="IPR036388">
    <property type="entry name" value="WH-like_DNA-bd_sf"/>
</dbReference>
<evidence type="ECO:0000256" key="2">
    <source>
        <dbReference type="ARBA" id="ARBA00023125"/>
    </source>
</evidence>
<comment type="caution">
    <text evidence="6">The sequence shown here is derived from an EMBL/GenBank/DDBJ whole genome shotgun (WGS) entry which is preliminary data.</text>
</comment>
<dbReference type="PRINTS" id="PR00038">
    <property type="entry name" value="HTHLUXR"/>
</dbReference>
<feature type="transmembrane region" description="Helical" evidence="4">
    <location>
        <begin position="184"/>
        <end position="203"/>
    </location>
</feature>
<dbReference type="PROSITE" id="PS50043">
    <property type="entry name" value="HTH_LUXR_2"/>
    <property type="match status" value="1"/>
</dbReference>
<dbReference type="GO" id="GO:0003677">
    <property type="term" value="F:DNA binding"/>
    <property type="evidence" value="ECO:0007669"/>
    <property type="project" value="UniProtKB-KW"/>
</dbReference>
<dbReference type="PANTHER" id="PTHR44688:SF16">
    <property type="entry name" value="DNA-BINDING TRANSCRIPTIONAL ACTIVATOR DEVR_DOSR"/>
    <property type="match status" value="1"/>
</dbReference>
<evidence type="ECO:0000256" key="3">
    <source>
        <dbReference type="ARBA" id="ARBA00023163"/>
    </source>
</evidence>
<dbReference type="SUPFAM" id="SSF46894">
    <property type="entry name" value="C-terminal effector domain of the bipartite response regulators"/>
    <property type="match status" value="1"/>
</dbReference>
<evidence type="ECO:0000259" key="5">
    <source>
        <dbReference type="PROSITE" id="PS50043"/>
    </source>
</evidence>
<feature type="transmembrane region" description="Helical" evidence="4">
    <location>
        <begin position="385"/>
        <end position="406"/>
    </location>
</feature>
<dbReference type="InterPro" id="IPR000792">
    <property type="entry name" value="Tscrpt_reg_LuxR_C"/>
</dbReference>
<keyword evidence="4" id="KW-0472">Membrane</keyword>
<evidence type="ECO:0000313" key="6">
    <source>
        <dbReference type="EMBL" id="RDB67384.1"/>
    </source>
</evidence>
<keyword evidence="4" id="KW-0812">Transmembrane</keyword>
<keyword evidence="2" id="KW-0238">DNA-binding</keyword>
<dbReference type="CDD" id="cd06170">
    <property type="entry name" value="LuxR_C_like"/>
    <property type="match status" value="1"/>
</dbReference>
<dbReference type="InterPro" id="IPR016032">
    <property type="entry name" value="Sig_transdc_resp-reg_C-effctor"/>
</dbReference>
<dbReference type="Gene3D" id="1.10.10.10">
    <property type="entry name" value="Winged helix-like DNA-binding domain superfamily/Winged helix DNA-binding domain"/>
    <property type="match status" value="1"/>
</dbReference>
<dbReference type="PROSITE" id="PS00622">
    <property type="entry name" value="HTH_LUXR_1"/>
    <property type="match status" value="1"/>
</dbReference>
<protein>
    <recommendedName>
        <fullName evidence="5">HTH luxR-type domain-containing protein</fullName>
    </recommendedName>
</protein>
<evidence type="ECO:0000256" key="4">
    <source>
        <dbReference type="SAM" id="Phobius"/>
    </source>
</evidence>
<feature type="transmembrane region" description="Helical" evidence="4">
    <location>
        <begin position="30"/>
        <end position="48"/>
    </location>
</feature>
<keyword evidence="1" id="KW-0805">Transcription regulation</keyword>
<evidence type="ECO:0000256" key="1">
    <source>
        <dbReference type="ARBA" id="ARBA00023015"/>
    </source>
</evidence>
<feature type="transmembrane region" description="Helical" evidence="4">
    <location>
        <begin position="320"/>
        <end position="344"/>
    </location>
</feature>
<feature type="transmembrane region" description="Helical" evidence="4">
    <location>
        <begin position="97"/>
        <end position="115"/>
    </location>
</feature>
<feature type="domain" description="HTH luxR-type" evidence="5">
    <location>
        <begin position="439"/>
        <end position="504"/>
    </location>
</feature>
<name>A0A369M7K7_EGGLN</name>
<reference evidence="6 7" key="1">
    <citation type="journal article" date="2018" name="Elife">
        <title>Discovery and characterization of a prevalent human gut bacterial enzyme sufficient for the inactivation of a family of plant toxins.</title>
        <authorList>
            <person name="Koppel N."/>
            <person name="Bisanz J.E."/>
            <person name="Pandelia M.E."/>
            <person name="Turnbaugh P.J."/>
            <person name="Balskus E.P."/>
        </authorList>
    </citation>
    <scope>NUCLEOTIDE SEQUENCE [LARGE SCALE GENOMIC DNA]</scope>
    <source>
        <strain evidence="6 7">W1 BHI 6</strain>
    </source>
</reference>
<feature type="transmembrane region" description="Helical" evidence="4">
    <location>
        <begin position="156"/>
        <end position="178"/>
    </location>
</feature>
<feature type="transmembrane region" description="Helical" evidence="4">
    <location>
        <begin position="356"/>
        <end position="379"/>
    </location>
</feature>
<keyword evidence="4" id="KW-1133">Transmembrane helix</keyword>
<dbReference type="Proteomes" id="UP000253970">
    <property type="component" value="Unassembled WGS sequence"/>
</dbReference>
<organism evidence="6 7">
    <name type="scientific">Eggerthella lenta</name>
    <name type="common">Eubacterium lentum</name>
    <dbReference type="NCBI Taxonomy" id="84112"/>
    <lineage>
        <taxon>Bacteria</taxon>
        <taxon>Bacillati</taxon>
        <taxon>Actinomycetota</taxon>
        <taxon>Coriobacteriia</taxon>
        <taxon>Eggerthellales</taxon>
        <taxon>Eggerthellaceae</taxon>
        <taxon>Eggerthella</taxon>
    </lineage>
</organism>
<dbReference type="PANTHER" id="PTHR44688">
    <property type="entry name" value="DNA-BINDING TRANSCRIPTIONAL ACTIVATOR DEVR_DOSR"/>
    <property type="match status" value="1"/>
</dbReference>
<feature type="transmembrane region" description="Helical" evidence="4">
    <location>
        <begin position="293"/>
        <end position="314"/>
    </location>
</feature>
<gene>
    <name evidence="6" type="ORF">C1875_13475</name>
</gene>
<accession>A0A369M7K7</accession>
<feature type="transmembrane region" description="Helical" evidence="4">
    <location>
        <begin position="261"/>
        <end position="281"/>
    </location>
</feature>
<keyword evidence="3" id="KW-0804">Transcription</keyword>
<dbReference type="GO" id="GO:0006355">
    <property type="term" value="P:regulation of DNA-templated transcription"/>
    <property type="evidence" value="ECO:0007669"/>
    <property type="project" value="InterPro"/>
</dbReference>
<feature type="transmembrane region" description="Helical" evidence="4">
    <location>
        <begin position="68"/>
        <end position="85"/>
    </location>
</feature>
<evidence type="ECO:0000313" key="7">
    <source>
        <dbReference type="Proteomes" id="UP000253970"/>
    </source>
</evidence>
<dbReference type="EMBL" id="PPTU01000030">
    <property type="protein sequence ID" value="RDB67384.1"/>
    <property type="molecule type" value="Genomic_DNA"/>
</dbReference>
<feature type="transmembrane region" description="Helical" evidence="4">
    <location>
        <begin position="224"/>
        <end position="249"/>
    </location>
</feature>
<dbReference type="Pfam" id="PF00196">
    <property type="entry name" value="GerE"/>
    <property type="match status" value="1"/>
</dbReference>
<dbReference type="AlphaFoldDB" id="A0A369M7K7"/>
<feature type="transmembrane region" description="Helical" evidence="4">
    <location>
        <begin position="121"/>
        <end position="144"/>
    </location>
</feature>
<sequence>MARAVLPRTVTIGAGTQSVRDGGGRVGHRIIMYFGLALALLVGLFTLWGGLSLGGLTRLGIPEILKYWSIPLLIALGLTFFSVLAKRKPPTKRCSSAAAVAAGVFVLGGYAVLFMETTGVLRLATVSTSAILVGVGYGLLSLVWQHRLSSLAFDDVVKTLLFALVIQSAGYLLLFALLQDRTWMVFPFLVALAVVFCLITLRLPKSNEDRRTNSKRRKGALKSAVAELSDPLLCVCAIAFAVALTRAITLDGIERTDAINLIASGCIIVVALALYGIWFVLGDDRAPFKKLSILGLYRAFFPIIVTALLALSIVGNSLALSVATLVYVLFTFVSVFIMSTSISVARAHSVPATSVYGAFAGATYFVFSAATALGAWVYYPRNFGAATLSVIVLFVFYILAMSYAAIQARKKRRGEDATTRNPVEAKATVVDEVSERCAVLSQQHGLTARENDTLLLLAKGRDVPSIAKQLFISENTVRSHSKSIYKKLDIHSKQELLDLLETIELGYENGR</sequence>
<dbReference type="SMART" id="SM00421">
    <property type="entry name" value="HTH_LUXR"/>
    <property type="match status" value="1"/>
</dbReference>
<proteinExistence type="predicted"/>